<protein>
    <submittedName>
        <fullName evidence="3">Uncharacterized protein</fullName>
    </submittedName>
</protein>
<evidence type="ECO:0000313" key="3">
    <source>
        <dbReference type="EMBL" id="KAG5445562.1"/>
    </source>
</evidence>
<dbReference type="Pfam" id="PF14964">
    <property type="entry name" value="INTS15"/>
    <property type="match status" value="1"/>
</dbReference>
<dbReference type="Proteomes" id="UP000286415">
    <property type="component" value="Unassembled WGS sequence"/>
</dbReference>
<evidence type="ECO:0000256" key="1">
    <source>
        <dbReference type="SAM" id="MobiDB-lite"/>
    </source>
</evidence>
<dbReference type="EMBL" id="NIRI02000056">
    <property type="protein sequence ID" value="KAG5445562.1"/>
    <property type="molecule type" value="Genomic_DNA"/>
</dbReference>
<keyword evidence="2" id="KW-0472">Membrane</keyword>
<dbReference type="InterPro" id="IPR027844">
    <property type="entry name" value="INTS15"/>
</dbReference>
<proteinExistence type="predicted"/>
<sequence length="471" mass="52635">MSVLDRCRSNLRALESSLREEHKPDFVLRLDSSDIFPANDKKPTPLEELELLNTFATYFPCNDDSKARLFYELFPLERDVPDDRVRFLVKLSSLALCIGLPVILELAAVWLKVRVAHLYASTAPPAPLYQPVVVFVTGITSDMLSIPGLPGTTHPVGGYLTDGDSLEHPLLNLHHTSPLFAEAYLSAVTLVYGTSPTFISALNPTHPLYPASPPPSPVIQCFVHWLQTSRVQPKSHHHSTANHAVTWLSVDWLFVLRRFKHCFQTHTYADQFLACCPPIPICLAWWTIFVPLDCVSMSSSAKLDSQAKEYKSLNAALGELHYELLLCSVDTTSPPSTSSGHRHGSGSNPISTSSGSSAGSTTFANWSLSCFRKQQPTKDYHYLELFVQHISERCLKPIDTQVSSCPTSELHLKQSSLDIREDLAITRAVEFLQLAWISGRLRNLGIDDFTRLLSPLAEHKLIHLFLTRLKR</sequence>
<reference evidence="3 4" key="2">
    <citation type="journal article" date="2021" name="Genomics">
        <title>High-quality reference genome for Clonorchis sinensis.</title>
        <authorList>
            <person name="Young N.D."/>
            <person name="Stroehlein A.J."/>
            <person name="Kinkar L."/>
            <person name="Wang T."/>
            <person name="Sohn W.M."/>
            <person name="Chang B.C.H."/>
            <person name="Kaur P."/>
            <person name="Weisz D."/>
            <person name="Dudchenko O."/>
            <person name="Aiden E.L."/>
            <person name="Korhonen P.K."/>
            <person name="Gasser R.B."/>
        </authorList>
    </citation>
    <scope>NUCLEOTIDE SEQUENCE [LARGE SCALE GENOMIC DNA]</scope>
    <source>
        <strain evidence="3">Cs-k2</strain>
    </source>
</reference>
<dbReference type="OrthoDB" id="6267635at2759"/>
<comment type="caution">
    <text evidence="3">The sequence shown here is derived from an EMBL/GenBank/DDBJ whole genome shotgun (WGS) entry which is preliminary data.</text>
</comment>
<keyword evidence="4" id="KW-1185">Reference proteome</keyword>
<evidence type="ECO:0000256" key="2">
    <source>
        <dbReference type="SAM" id="Phobius"/>
    </source>
</evidence>
<dbReference type="PANTHER" id="PTHR14540">
    <property type="entry name" value="INTEGRATOR COMPLEX SUBUNIT 15"/>
    <property type="match status" value="1"/>
</dbReference>
<dbReference type="PANTHER" id="PTHR14540:SF2">
    <property type="entry name" value="INTEGRATOR COMPLEX SUBUNIT 15"/>
    <property type="match status" value="1"/>
</dbReference>
<feature type="transmembrane region" description="Helical" evidence="2">
    <location>
        <begin position="87"/>
        <end position="111"/>
    </location>
</feature>
<reference evidence="3 4" key="1">
    <citation type="journal article" date="2018" name="Biotechnol. Adv.">
        <title>Improved genomic resources and new bioinformatic workflow for the carcinogenic parasite Clonorchis sinensis: Biotechnological implications.</title>
        <authorList>
            <person name="Wang D."/>
            <person name="Korhonen P.K."/>
            <person name="Gasser R.B."/>
            <person name="Young N.D."/>
        </authorList>
    </citation>
    <scope>NUCLEOTIDE SEQUENCE [LARGE SCALE GENOMIC DNA]</scope>
    <source>
        <strain evidence="3">Cs-k2</strain>
    </source>
</reference>
<evidence type="ECO:0000313" key="4">
    <source>
        <dbReference type="Proteomes" id="UP000286415"/>
    </source>
</evidence>
<name>A0A8T1M9I8_CLOSI</name>
<keyword evidence="2" id="KW-1133">Transmembrane helix</keyword>
<keyword evidence="2" id="KW-0812">Transmembrane</keyword>
<accession>A0A8T1M9I8</accession>
<gene>
    <name evidence="3" type="ORF">CSKR_106933</name>
</gene>
<organism evidence="3 4">
    <name type="scientific">Clonorchis sinensis</name>
    <name type="common">Chinese liver fluke</name>
    <dbReference type="NCBI Taxonomy" id="79923"/>
    <lineage>
        <taxon>Eukaryota</taxon>
        <taxon>Metazoa</taxon>
        <taxon>Spiralia</taxon>
        <taxon>Lophotrochozoa</taxon>
        <taxon>Platyhelminthes</taxon>
        <taxon>Trematoda</taxon>
        <taxon>Digenea</taxon>
        <taxon>Opisthorchiida</taxon>
        <taxon>Opisthorchiata</taxon>
        <taxon>Opisthorchiidae</taxon>
        <taxon>Clonorchis</taxon>
    </lineage>
</organism>
<dbReference type="AlphaFoldDB" id="A0A8T1M9I8"/>
<feature type="region of interest" description="Disordered" evidence="1">
    <location>
        <begin position="333"/>
        <end position="357"/>
    </location>
</feature>